<dbReference type="SUPFAM" id="SSF49503">
    <property type="entry name" value="Cupredoxins"/>
    <property type="match status" value="1"/>
</dbReference>
<keyword evidence="1" id="KW-0732">Signal</keyword>
<name>A0AAF0C0Z5_9GAMM</name>
<dbReference type="Proteomes" id="UP000032568">
    <property type="component" value="Chromosome"/>
</dbReference>
<dbReference type="Gene3D" id="2.60.40.420">
    <property type="entry name" value="Cupredoxins - blue copper proteins"/>
    <property type="match status" value="1"/>
</dbReference>
<gene>
    <name evidence="2" type="ORF">SG35_025590</name>
</gene>
<evidence type="ECO:0000256" key="1">
    <source>
        <dbReference type="SAM" id="SignalP"/>
    </source>
</evidence>
<organism evidence="2 3">
    <name type="scientific">Thalassomonas actiniarum</name>
    <dbReference type="NCBI Taxonomy" id="485447"/>
    <lineage>
        <taxon>Bacteria</taxon>
        <taxon>Pseudomonadati</taxon>
        <taxon>Pseudomonadota</taxon>
        <taxon>Gammaproteobacteria</taxon>
        <taxon>Alteromonadales</taxon>
        <taxon>Colwelliaceae</taxon>
        <taxon>Thalassomonas</taxon>
    </lineage>
</organism>
<proteinExistence type="predicted"/>
<dbReference type="InterPro" id="IPR008972">
    <property type="entry name" value="Cupredoxin"/>
</dbReference>
<dbReference type="KEGG" id="tact:SG35_025590"/>
<feature type="chain" id="PRO_5042124040" description="Methylamine utilization protein" evidence="1">
    <location>
        <begin position="23"/>
        <end position="218"/>
    </location>
</feature>
<evidence type="ECO:0000313" key="3">
    <source>
        <dbReference type="Proteomes" id="UP000032568"/>
    </source>
</evidence>
<evidence type="ECO:0000313" key="2">
    <source>
        <dbReference type="EMBL" id="WDD98586.1"/>
    </source>
</evidence>
<feature type="signal peptide" evidence="1">
    <location>
        <begin position="1"/>
        <end position="22"/>
    </location>
</feature>
<reference evidence="2 3" key="2">
    <citation type="journal article" date="2022" name="Mar. Drugs">
        <title>Bioassay-Guided Fractionation Leads to the Detection of Cholic Acid Generated by the Rare Thalassomonas sp.</title>
        <authorList>
            <person name="Pheiffer F."/>
            <person name="Schneider Y.K."/>
            <person name="Hansen E.H."/>
            <person name="Andersen J.H."/>
            <person name="Isaksson J."/>
            <person name="Busche T."/>
            <person name="R C."/>
            <person name="Kalinowski J."/>
            <person name="Zyl L.V."/>
            <person name="Trindade M."/>
        </authorList>
    </citation>
    <scope>NUCLEOTIDE SEQUENCE [LARGE SCALE GENOMIC DNA]</scope>
    <source>
        <strain evidence="2 3">A5K-106</strain>
    </source>
</reference>
<protein>
    <recommendedName>
        <fullName evidence="4">Methylamine utilization protein</fullName>
    </recommendedName>
</protein>
<dbReference type="RefSeq" id="WP_053043103.1">
    <property type="nucleotide sequence ID" value="NZ_CP059735.1"/>
</dbReference>
<keyword evidence="3" id="KW-1185">Reference proteome</keyword>
<reference evidence="2 3" key="1">
    <citation type="journal article" date="2015" name="Genome Announc.">
        <title>Draft Genome Sequences of Marine Isolates of Thalassomonas viridans and Thalassomonas actiniarum.</title>
        <authorList>
            <person name="Olonade I."/>
            <person name="van Zyl L.J."/>
            <person name="Trindade M."/>
        </authorList>
    </citation>
    <scope>NUCLEOTIDE SEQUENCE [LARGE SCALE GENOMIC DNA]</scope>
    <source>
        <strain evidence="2 3">A5K-106</strain>
    </source>
</reference>
<dbReference type="EMBL" id="CP059735">
    <property type="protein sequence ID" value="WDD98586.1"/>
    <property type="molecule type" value="Genomic_DNA"/>
</dbReference>
<dbReference type="AlphaFoldDB" id="A0AAF0C0Z5"/>
<sequence length="218" mass="24846">MNVNFRQFLLLAFALLSLPLHALSLKVQVVDPADKPLENMVVYLEPLGGQQQGKTTKTVDIGQVNKTFTPYISVIQSGNAVRFYNQDDITHHIYSVTGSHKFSIKIRSGQEMLKQDFVETGEVVMGCNIHDWMSGYLLVLDTPYFDKTNSGGQLILDVAEPGQYRITVWHPQLQEKNNRLVQAFTLLENKSIILKLNQMMAEIPQQQSDDDFYFLSEY</sequence>
<accession>A0AAF0C0Z5</accession>
<evidence type="ECO:0008006" key="4">
    <source>
        <dbReference type="Google" id="ProtNLM"/>
    </source>
</evidence>